<dbReference type="PANTHER" id="PTHR46060">
    <property type="entry name" value="MARINER MOS1 TRANSPOSASE-LIKE PROTEIN"/>
    <property type="match status" value="1"/>
</dbReference>
<dbReference type="GO" id="GO:0042800">
    <property type="term" value="F:histone H3K4 methyltransferase activity"/>
    <property type="evidence" value="ECO:0007669"/>
    <property type="project" value="TreeGrafter"/>
</dbReference>
<dbReference type="Gene3D" id="1.10.10.10">
    <property type="entry name" value="Winged helix-like DNA-binding domain superfamily/Winged helix DNA-binding domain"/>
    <property type="match status" value="1"/>
</dbReference>
<dbReference type="Proteomes" id="UP000887540">
    <property type="component" value="Unplaced"/>
</dbReference>
<reference evidence="3" key="1">
    <citation type="submission" date="2022-11" db="UniProtKB">
        <authorList>
            <consortium name="WormBaseParasite"/>
        </authorList>
    </citation>
    <scope>IDENTIFICATION</scope>
</reference>
<dbReference type="GO" id="GO:0003690">
    <property type="term" value="F:double-stranded DNA binding"/>
    <property type="evidence" value="ECO:0007669"/>
    <property type="project" value="TreeGrafter"/>
</dbReference>
<dbReference type="InterPro" id="IPR041426">
    <property type="entry name" value="Mos1_HTH"/>
</dbReference>
<dbReference type="Pfam" id="PF17906">
    <property type="entry name" value="HTH_48"/>
    <property type="match status" value="1"/>
</dbReference>
<dbReference type="GO" id="GO:0005634">
    <property type="term" value="C:nucleus"/>
    <property type="evidence" value="ECO:0007669"/>
    <property type="project" value="TreeGrafter"/>
</dbReference>
<dbReference type="GO" id="GO:0046975">
    <property type="term" value="F:histone H3K36 methyltransferase activity"/>
    <property type="evidence" value="ECO:0007669"/>
    <property type="project" value="TreeGrafter"/>
</dbReference>
<organism evidence="2 3">
    <name type="scientific">Acrobeloides nanus</name>
    <dbReference type="NCBI Taxonomy" id="290746"/>
    <lineage>
        <taxon>Eukaryota</taxon>
        <taxon>Metazoa</taxon>
        <taxon>Ecdysozoa</taxon>
        <taxon>Nematoda</taxon>
        <taxon>Chromadorea</taxon>
        <taxon>Rhabditida</taxon>
        <taxon>Tylenchina</taxon>
        <taxon>Cephalobomorpha</taxon>
        <taxon>Cephaloboidea</taxon>
        <taxon>Cephalobidae</taxon>
        <taxon>Acrobeloides</taxon>
    </lineage>
</organism>
<protein>
    <submittedName>
        <fullName evidence="3">Mos1 transposase HTH domain-containing protein</fullName>
    </submittedName>
</protein>
<dbReference type="GO" id="GO:0003697">
    <property type="term" value="F:single-stranded DNA binding"/>
    <property type="evidence" value="ECO:0007669"/>
    <property type="project" value="TreeGrafter"/>
</dbReference>
<sequence length="175" mass="20176">MMEFDGSYLRHVLLLPYRQEKTAADAHRQICSLHDSNAIGESTCCKWFSNFKEPDFHFDDMKDKPKPSPAKKMPDDELEALFNEDPSQTEWDLAMQLGVNQSTISLRLKELGYVPKEGVLHVLICAPCVNATQHASTCHNCCFFVFSSKKEELSVQDCDWRQDPIFFENPEPQHY</sequence>
<keyword evidence="2" id="KW-1185">Reference proteome</keyword>
<dbReference type="GO" id="GO:0006303">
    <property type="term" value="P:double-strand break repair via nonhomologous end joining"/>
    <property type="evidence" value="ECO:0007669"/>
    <property type="project" value="TreeGrafter"/>
</dbReference>
<evidence type="ECO:0000313" key="2">
    <source>
        <dbReference type="Proteomes" id="UP000887540"/>
    </source>
</evidence>
<dbReference type="PANTHER" id="PTHR46060:SF2">
    <property type="entry name" value="HISTONE-LYSINE N-METHYLTRANSFERASE SETMAR"/>
    <property type="match status" value="1"/>
</dbReference>
<dbReference type="GO" id="GO:0044547">
    <property type="term" value="F:DNA topoisomerase binding"/>
    <property type="evidence" value="ECO:0007669"/>
    <property type="project" value="TreeGrafter"/>
</dbReference>
<dbReference type="GO" id="GO:0031297">
    <property type="term" value="P:replication fork processing"/>
    <property type="evidence" value="ECO:0007669"/>
    <property type="project" value="TreeGrafter"/>
</dbReference>
<accession>A0A914CVA0</accession>
<proteinExistence type="predicted"/>
<dbReference type="Gene3D" id="1.10.10.1450">
    <property type="match status" value="1"/>
</dbReference>
<dbReference type="WBParaSite" id="ACRNAN_scaffold14148.g26984.t1">
    <property type="protein sequence ID" value="ACRNAN_scaffold14148.g26984.t1"/>
    <property type="gene ID" value="ACRNAN_scaffold14148.g26984"/>
</dbReference>
<dbReference type="GO" id="GO:0000014">
    <property type="term" value="F:single-stranded DNA endodeoxyribonuclease activity"/>
    <property type="evidence" value="ECO:0007669"/>
    <property type="project" value="TreeGrafter"/>
</dbReference>
<dbReference type="InterPro" id="IPR036388">
    <property type="entry name" value="WH-like_DNA-bd_sf"/>
</dbReference>
<dbReference type="GO" id="GO:0000729">
    <property type="term" value="P:DNA double-strand break processing"/>
    <property type="evidence" value="ECO:0007669"/>
    <property type="project" value="TreeGrafter"/>
</dbReference>
<dbReference type="InterPro" id="IPR052709">
    <property type="entry name" value="Transposase-MT_Hybrid"/>
</dbReference>
<dbReference type="GO" id="GO:0035861">
    <property type="term" value="C:site of double-strand break"/>
    <property type="evidence" value="ECO:0007669"/>
    <property type="project" value="TreeGrafter"/>
</dbReference>
<evidence type="ECO:0000259" key="1">
    <source>
        <dbReference type="Pfam" id="PF17906"/>
    </source>
</evidence>
<dbReference type="AlphaFoldDB" id="A0A914CVA0"/>
<dbReference type="GO" id="GO:0044774">
    <property type="term" value="P:mitotic DNA integrity checkpoint signaling"/>
    <property type="evidence" value="ECO:0007669"/>
    <property type="project" value="TreeGrafter"/>
</dbReference>
<dbReference type="GO" id="GO:0015074">
    <property type="term" value="P:DNA integration"/>
    <property type="evidence" value="ECO:0007669"/>
    <property type="project" value="TreeGrafter"/>
</dbReference>
<evidence type="ECO:0000313" key="3">
    <source>
        <dbReference type="WBParaSite" id="ACRNAN_scaffold14148.g26984.t1"/>
    </source>
</evidence>
<feature type="domain" description="Mos1 transposase HTH" evidence="1">
    <location>
        <begin position="8"/>
        <end position="53"/>
    </location>
</feature>
<name>A0A914CVA0_9BILA</name>
<dbReference type="GO" id="GO:0000793">
    <property type="term" value="C:condensed chromosome"/>
    <property type="evidence" value="ECO:0007669"/>
    <property type="project" value="TreeGrafter"/>
</dbReference>